<dbReference type="PANTHER" id="PTHR10252:SF5">
    <property type="entry name" value="DR1-ASSOCIATED COREPRESSOR"/>
    <property type="match status" value="1"/>
</dbReference>
<dbReference type="Gene3D" id="1.10.20.10">
    <property type="entry name" value="Histone, subunit A"/>
    <property type="match status" value="1"/>
</dbReference>
<feature type="compositionally biased region" description="Basic and acidic residues" evidence="3">
    <location>
        <begin position="152"/>
        <end position="168"/>
    </location>
</feature>
<evidence type="ECO:0000313" key="5">
    <source>
        <dbReference type="EnsemblMetazoa" id="GMOY001493.P1564"/>
    </source>
</evidence>
<keyword evidence="6" id="KW-1185">Reference proteome</keyword>
<feature type="compositionally biased region" description="Low complexity" evidence="3">
    <location>
        <begin position="248"/>
        <end position="289"/>
    </location>
</feature>
<dbReference type="Pfam" id="PF00808">
    <property type="entry name" value="CBFD_NFYB_HMF"/>
    <property type="match status" value="1"/>
</dbReference>
<evidence type="ECO:0000256" key="1">
    <source>
        <dbReference type="ARBA" id="ARBA00004123"/>
    </source>
</evidence>
<accession>A0ABK9MJ34</accession>
<organism evidence="5 6">
    <name type="scientific">Glossina morsitans morsitans</name>
    <name type="common">Savannah tsetse fly</name>
    <dbReference type="NCBI Taxonomy" id="37546"/>
    <lineage>
        <taxon>Eukaryota</taxon>
        <taxon>Metazoa</taxon>
        <taxon>Ecdysozoa</taxon>
        <taxon>Arthropoda</taxon>
        <taxon>Hexapoda</taxon>
        <taxon>Insecta</taxon>
        <taxon>Pterygota</taxon>
        <taxon>Neoptera</taxon>
        <taxon>Endopterygota</taxon>
        <taxon>Diptera</taxon>
        <taxon>Brachycera</taxon>
        <taxon>Muscomorpha</taxon>
        <taxon>Hippoboscoidea</taxon>
        <taxon>Glossinidae</taxon>
        <taxon>Glossina</taxon>
    </lineage>
</organism>
<feature type="region of interest" description="Disordered" evidence="3">
    <location>
        <begin position="224"/>
        <end position="289"/>
    </location>
</feature>
<dbReference type="EMBL" id="CCAG010002640">
    <property type="status" value="NOT_ANNOTATED_CDS"/>
    <property type="molecule type" value="Genomic_DNA"/>
</dbReference>
<comment type="subcellular location">
    <subcellularLocation>
        <location evidence="1">Nucleus</location>
    </subcellularLocation>
</comment>
<evidence type="ECO:0000256" key="2">
    <source>
        <dbReference type="ARBA" id="ARBA00023242"/>
    </source>
</evidence>
<keyword evidence="2" id="KW-0539">Nucleus</keyword>
<dbReference type="InterPro" id="IPR050568">
    <property type="entry name" value="Transcr_DNA_Rep_Reg"/>
</dbReference>
<feature type="region of interest" description="Disordered" evidence="3">
    <location>
        <begin position="87"/>
        <end position="181"/>
    </location>
</feature>
<dbReference type="InterPro" id="IPR003958">
    <property type="entry name" value="CBFA_NFYB_domain"/>
</dbReference>
<dbReference type="EnsemblMetazoa" id="GMOY001493.R1564">
    <property type="protein sequence ID" value="GMOY001493.P1564"/>
    <property type="gene ID" value="GMOY001493"/>
</dbReference>
<proteinExistence type="predicted"/>
<protein>
    <recommendedName>
        <fullName evidence="4">Transcription factor CBF/NF-Y/archaeal histone domain-containing protein</fullName>
    </recommendedName>
</protein>
<sequence>MHVFQRVASRRLCKVMKKWVKWLKQCQTLELFVESLLTKTLKITNSRNAKTLSTSHMKQCIMSEQRFDFLRELVKNIPDISVAEEAAQYQDDDNQSSNEEACNDSDTPYDLSMPSTSTQRHHHNSFNGGGGEGDNGDDAVSPNGFTTQPKQADMEHSSRYQHVKRETPESSSQRLKLRRLLPKSSNSSCYLPTILPTATPNNVNSASVRHLNMLANLSSTKLLRSESSPLPEPYTTQLKTQRLKHQSHSLSSNSNNRQNTLTNATTTTTATIPPSSSSSSSSSPSPITIPNKLQQKQTAIPAPIVSIDFCNKPVVKIDYSSLSATDATTTTAGSCPSTAPAAMANAFNFSADCVAATPVINIDLSNMVANVATDLTTTNNKTSQATAVGIGVTSASTKVSIDTKSSSNDSTVRSTSIVSSKSNPCLDLDEDYDDL</sequence>
<evidence type="ECO:0000259" key="4">
    <source>
        <dbReference type="Pfam" id="PF00808"/>
    </source>
</evidence>
<feature type="compositionally biased region" description="Polar residues" evidence="3">
    <location>
        <begin position="95"/>
        <end position="106"/>
    </location>
</feature>
<feature type="domain" description="Transcription factor CBF/NF-Y/archaeal histone" evidence="4">
    <location>
        <begin position="27"/>
        <end position="61"/>
    </location>
</feature>
<dbReference type="Proteomes" id="UP000092444">
    <property type="component" value="Unassembled WGS sequence"/>
</dbReference>
<evidence type="ECO:0000313" key="6">
    <source>
        <dbReference type="Proteomes" id="UP000092444"/>
    </source>
</evidence>
<evidence type="ECO:0000256" key="3">
    <source>
        <dbReference type="SAM" id="MobiDB-lite"/>
    </source>
</evidence>
<reference evidence="5" key="1">
    <citation type="submission" date="2025-05" db="UniProtKB">
        <authorList>
            <consortium name="EnsemblMetazoa"/>
        </authorList>
    </citation>
    <scope>IDENTIFICATION</scope>
    <source>
        <strain evidence="5">Yale</strain>
    </source>
</reference>
<dbReference type="SUPFAM" id="SSF47113">
    <property type="entry name" value="Histone-fold"/>
    <property type="match status" value="1"/>
</dbReference>
<name>A0ABK9MJ34_GLOMM</name>
<dbReference type="PANTHER" id="PTHR10252">
    <property type="entry name" value="HISTONE-LIKE TRANSCRIPTION FACTOR CCAAT-RELATED"/>
    <property type="match status" value="1"/>
</dbReference>
<dbReference type="InterPro" id="IPR009072">
    <property type="entry name" value="Histone-fold"/>
</dbReference>
<feature type="compositionally biased region" description="Polar residues" evidence="3">
    <location>
        <begin position="224"/>
        <end position="240"/>
    </location>
</feature>